<reference evidence="1 2" key="1">
    <citation type="submission" date="2024-02" db="EMBL/GenBank/DDBJ databases">
        <title>De novo assembly and annotation of 12 fungi associated with fruit tree decline syndrome in Ontario, Canada.</title>
        <authorList>
            <person name="Sulman M."/>
            <person name="Ellouze W."/>
            <person name="Ilyukhin E."/>
        </authorList>
    </citation>
    <scope>NUCLEOTIDE SEQUENCE [LARGE SCALE GENOMIC DNA]</scope>
    <source>
        <strain evidence="1 2">M42-189</strain>
    </source>
</reference>
<dbReference type="SUPFAM" id="SSF54427">
    <property type="entry name" value="NTF2-like"/>
    <property type="match status" value="1"/>
</dbReference>
<gene>
    <name evidence="1" type="ORF">SLS60_005533</name>
</gene>
<dbReference type="Gene3D" id="3.10.450.50">
    <property type="match status" value="1"/>
</dbReference>
<dbReference type="PANTHER" id="PTHR38436:SF3">
    <property type="entry name" value="CARBOXYMETHYLENEBUTENOLIDASE-RELATED"/>
    <property type="match status" value="1"/>
</dbReference>
<evidence type="ECO:0000313" key="2">
    <source>
        <dbReference type="Proteomes" id="UP001521785"/>
    </source>
</evidence>
<evidence type="ECO:0000313" key="1">
    <source>
        <dbReference type="EMBL" id="KAL1603941.1"/>
    </source>
</evidence>
<dbReference type="InterPro" id="IPR032710">
    <property type="entry name" value="NTF2-like_dom_sf"/>
</dbReference>
<dbReference type="EMBL" id="JAKJXO020000006">
    <property type="protein sequence ID" value="KAL1603941.1"/>
    <property type="molecule type" value="Genomic_DNA"/>
</dbReference>
<keyword evidence="2" id="KW-1185">Reference proteome</keyword>
<dbReference type="InterPro" id="IPR009959">
    <property type="entry name" value="Cyclase_SnoaL-like"/>
</dbReference>
<proteinExistence type="predicted"/>
<sequence>MGEAVRPEALDAINIPSAPPQKLSPHLTLQPPLSRRGFGPGLVLVVDHYAQLEVSEKSLDPPPLQKWAEEGFAVVQIKVPGKVEDGGEFPLARAIEALKACEQCIWGDGVGLISYVTQIPFYVEEAAYLSPHIKALISYGGRKFTSISSPTNASATLPPQLVHISGPETPRRESVSIVQDVEISSATTPSEGPVKSFRYVNAKCKSKWVLPADEDYHSTSAGIAHTRSLAFLKPLLNGPYFDLEAIWDEHCRYEFGERDVARTMASLPGTKWMCSFCQAKDYLYRLYKKRIESFLRLAKTRGNATMVAQPYVNHIPTLTGGIGQQRLTAFYTNHFVHANPDDTELEMVSRTVGIDRVVDEFVFKFTHDRQVDWLLPGIPPTGKYLEIPFTGIIGMRGDRLCHEHIHWDQGTTMRQAGLLPEWVKFPHPIEGKEAEAGKRYEVRVPTTGVETARKLVDEGALESNGLMEAKWREVDDA</sequence>
<protein>
    <recommendedName>
        <fullName evidence="3">Carboxymethylenebutenolidase</fullName>
    </recommendedName>
</protein>
<name>A0ABR3RHL6_9PLEO</name>
<organism evidence="1 2">
    <name type="scientific">Paraconiothyrium brasiliense</name>
    <dbReference type="NCBI Taxonomy" id="300254"/>
    <lineage>
        <taxon>Eukaryota</taxon>
        <taxon>Fungi</taxon>
        <taxon>Dikarya</taxon>
        <taxon>Ascomycota</taxon>
        <taxon>Pezizomycotina</taxon>
        <taxon>Dothideomycetes</taxon>
        <taxon>Pleosporomycetidae</taxon>
        <taxon>Pleosporales</taxon>
        <taxon>Massarineae</taxon>
        <taxon>Didymosphaeriaceae</taxon>
        <taxon>Paraconiothyrium</taxon>
    </lineage>
</organism>
<dbReference type="PANTHER" id="PTHR38436">
    <property type="entry name" value="POLYKETIDE CYCLASE SNOAL-LIKE DOMAIN"/>
    <property type="match status" value="1"/>
</dbReference>
<comment type="caution">
    <text evidence="1">The sequence shown here is derived from an EMBL/GenBank/DDBJ whole genome shotgun (WGS) entry which is preliminary data.</text>
</comment>
<accession>A0ABR3RHL6</accession>
<evidence type="ECO:0008006" key="3">
    <source>
        <dbReference type="Google" id="ProtNLM"/>
    </source>
</evidence>
<dbReference type="Proteomes" id="UP001521785">
    <property type="component" value="Unassembled WGS sequence"/>
</dbReference>